<feature type="region of interest" description="Disordered" evidence="1">
    <location>
        <begin position="333"/>
        <end position="352"/>
    </location>
</feature>
<evidence type="ECO:0000313" key="3">
    <source>
        <dbReference type="Proteomes" id="UP000054270"/>
    </source>
</evidence>
<organism evidence="2 3">
    <name type="scientific">Hypholoma sublateritium (strain FD-334 SS-4)</name>
    <dbReference type="NCBI Taxonomy" id="945553"/>
    <lineage>
        <taxon>Eukaryota</taxon>
        <taxon>Fungi</taxon>
        <taxon>Dikarya</taxon>
        <taxon>Basidiomycota</taxon>
        <taxon>Agaricomycotina</taxon>
        <taxon>Agaricomycetes</taxon>
        <taxon>Agaricomycetidae</taxon>
        <taxon>Agaricales</taxon>
        <taxon>Agaricineae</taxon>
        <taxon>Strophariaceae</taxon>
        <taxon>Hypholoma</taxon>
    </lineage>
</organism>
<accession>A0A0D2M6E6</accession>
<protein>
    <recommendedName>
        <fullName evidence="4">DUF1308 domain-containing protein</fullName>
    </recommendedName>
</protein>
<evidence type="ECO:0008006" key="4">
    <source>
        <dbReference type="Google" id="ProtNLM"/>
    </source>
</evidence>
<reference evidence="3" key="1">
    <citation type="submission" date="2014-04" db="EMBL/GenBank/DDBJ databases">
        <title>Evolutionary Origins and Diversification of the Mycorrhizal Mutualists.</title>
        <authorList>
            <consortium name="DOE Joint Genome Institute"/>
            <consortium name="Mycorrhizal Genomics Consortium"/>
            <person name="Kohler A."/>
            <person name="Kuo A."/>
            <person name="Nagy L.G."/>
            <person name="Floudas D."/>
            <person name="Copeland A."/>
            <person name="Barry K.W."/>
            <person name="Cichocki N."/>
            <person name="Veneault-Fourrey C."/>
            <person name="LaButti K."/>
            <person name="Lindquist E.A."/>
            <person name="Lipzen A."/>
            <person name="Lundell T."/>
            <person name="Morin E."/>
            <person name="Murat C."/>
            <person name="Riley R."/>
            <person name="Ohm R."/>
            <person name="Sun H."/>
            <person name="Tunlid A."/>
            <person name="Henrissat B."/>
            <person name="Grigoriev I.V."/>
            <person name="Hibbett D.S."/>
            <person name="Martin F."/>
        </authorList>
    </citation>
    <scope>NUCLEOTIDE SEQUENCE [LARGE SCALE GENOMIC DNA]</scope>
    <source>
        <strain evidence="3">FD-334 SS-4</strain>
    </source>
</reference>
<dbReference type="EMBL" id="KN817586">
    <property type="protein sequence ID" value="KJA18703.1"/>
    <property type="molecule type" value="Genomic_DNA"/>
</dbReference>
<sequence length="621" mass="67731">MAHPELQSIRQQLLQIHDHILNFKPLTARPPILDSSYEFTNEATEENQWLHQENIPGLKKLKESIRVDLGVLDKFLEGPNCANMPPLSTNAPYLLAVWNEVVSAPPPTVSIFKTFHIGLVEKVRKRTEQGQAGVKVDVVAENGRRWIRVNTVKNSRILSEFREIDSYLTDSDDDDDDLAKSQWDNIGRPSLAQKEFDNSILRMGRSLLKAAEANPIDGTTGIPRITLRLTRLNPTANEDGSVPDPRIAQTVNILRDMGVDIQLGERPSLAPALHSLAPTVPQPASFTPTPNINLDLSVLIALISDLTHAPLPRTIEEANRRFVPPQEYREWKQRRQVQAGKAPNGDAAAPDAPLETDINDLPRDLITHARALTNQLLQEMSAGLLQELHTRIAATGALAGVSFWTTAEARERCLRIVAKIGGVYEKRRARALFCLAPDGEASIPLAEAQRLYWQDSRFAPGFIALLPIQIYTAPSPGVLALADPAARARRARSPFGAALSHVCTDILAQETLTAPSISGAGPLAEIQRAAVTKANPRLTAHTVQSMRWGAELGWTTLTANRSSVKAVLRELKAARVAGRLVPDGAGAVDVAADRDGVAAIWIVDPRSLAEGMSSVAPGEKA</sequence>
<dbReference type="PANTHER" id="PTHR13379">
    <property type="entry name" value="UNCHARACTERIZED DUF1308"/>
    <property type="match status" value="1"/>
</dbReference>
<keyword evidence="3" id="KW-1185">Reference proteome</keyword>
<dbReference type="AlphaFoldDB" id="A0A0D2M6E6"/>
<name>A0A0D2M6E6_HYPSF</name>
<evidence type="ECO:0000256" key="1">
    <source>
        <dbReference type="SAM" id="MobiDB-lite"/>
    </source>
</evidence>
<gene>
    <name evidence="2" type="ORF">HYPSUDRAFT_190699</name>
</gene>
<dbReference type="Proteomes" id="UP000054270">
    <property type="component" value="Unassembled WGS sequence"/>
</dbReference>
<dbReference type="STRING" id="945553.A0A0D2M6E6"/>
<feature type="compositionally biased region" description="Low complexity" evidence="1">
    <location>
        <begin position="339"/>
        <end position="352"/>
    </location>
</feature>
<dbReference type="OrthoDB" id="14527at2759"/>
<proteinExistence type="predicted"/>
<evidence type="ECO:0000313" key="2">
    <source>
        <dbReference type="EMBL" id="KJA18703.1"/>
    </source>
</evidence>
<dbReference type="PANTHER" id="PTHR13379:SF0">
    <property type="entry name" value="UPF0415 PROTEIN C7ORF25"/>
    <property type="match status" value="1"/>
</dbReference>
<dbReference type="OMA" id="RRWIRVN"/>